<reference evidence="1 2" key="1">
    <citation type="submission" date="2020-08" db="EMBL/GenBank/DDBJ databases">
        <title>Emergence of ISAba1-mediated novel tet(X) in Acinetobacter variabilis from a chicken farm.</title>
        <authorList>
            <person name="Peng K."/>
            <person name="Li R."/>
        </authorList>
    </citation>
    <scope>NUCLEOTIDE SEQUENCE [LARGE SCALE GENOMIC DNA]</scope>
    <source>
        <strain evidence="1 2">XM9F202-2</strain>
        <plasmid evidence="1 2">pXM9F202-2-186k</plasmid>
    </source>
</reference>
<proteinExistence type="predicted"/>
<keyword evidence="1" id="KW-0614">Plasmid</keyword>
<accession>A0A7T8AS20</accession>
<dbReference type="AlphaFoldDB" id="A0A7T8AS20"/>
<name>A0A7T8AS20_9GAMM</name>
<sequence length="88" mass="10215">MIKTNHFMKRTSQRGITKAMVNYALEHGEIDGDKVIVNRKLILRHREEMLRELAVMAKLLDKGGIVVVSEYESLITAYDFDSRKNKYS</sequence>
<organism evidence="1 2">
    <name type="scientific">Acinetobacter variabilis</name>
    <dbReference type="NCBI Taxonomy" id="70346"/>
    <lineage>
        <taxon>Bacteria</taxon>
        <taxon>Pseudomonadati</taxon>
        <taxon>Pseudomonadota</taxon>
        <taxon>Gammaproteobacteria</taxon>
        <taxon>Moraxellales</taxon>
        <taxon>Moraxellaceae</taxon>
        <taxon>Acinetobacter</taxon>
    </lineage>
</organism>
<geneLocation type="plasmid" evidence="1 2">
    <name>pXM9F202-2-186k</name>
</geneLocation>
<protein>
    <submittedName>
        <fullName evidence="1">DUF4258 domain-containing protein</fullName>
    </submittedName>
</protein>
<gene>
    <name evidence="1" type="ORF">IAQ69_15825</name>
</gene>
<dbReference type="EMBL" id="CP060812">
    <property type="protein sequence ID" value="QQN89757.1"/>
    <property type="molecule type" value="Genomic_DNA"/>
</dbReference>
<evidence type="ECO:0000313" key="1">
    <source>
        <dbReference type="EMBL" id="QQN89757.1"/>
    </source>
</evidence>
<dbReference type="Proteomes" id="UP000596079">
    <property type="component" value="Plasmid pXM9F202-2-186k"/>
</dbReference>
<evidence type="ECO:0000313" key="2">
    <source>
        <dbReference type="Proteomes" id="UP000596079"/>
    </source>
</evidence>